<evidence type="ECO:0000256" key="3">
    <source>
        <dbReference type="ARBA" id="ARBA00022806"/>
    </source>
</evidence>
<dbReference type="InterPro" id="IPR027417">
    <property type="entry name" value="P-loop_NTPase"/>
</dbReference>
<dbReference type="Pfam" id="PF00580">
    <property type="entry name" value="UvrD-helicase"/>
    <property type="match status" value="1"/>
</dbReference>
<geneLocation type="plasmid" evidence="7 8">
    <name>megaplasmid pHG1</name>
</geneLocation>
<dbReference type="GO" id="GO:0005524">
    <property type="term" value="F:ATP binding"/>
    <property type="evidence" value="ECO:0007669"/>
    <property type="project" value="UniProtKB-KW"/>
</dbReference>
<dbReference type="GO" id="GO:0043138">
    <property type="term" value="F:3'-5' DNA helicase activity"/>
    <property type="evidence" value="ECO:0007669"/>
    <property type="project" value="TreeGrafter"/>
</dbReference>
<dbReference type="EMBL" id="AY305378">
    <property type="protein sequence ID" value="AAP85904.1"/>
    <property type="molecule type" value="Genomic_DNA"/>
</dbReference>
<evidence type="ECO:0000313" key="7">
    <source>
        <dbReference type="EMBL" id="AAP85904.1"/>
    </source>
</evidence>
<dbReference type="GO" id="GO:0000725">
    <property type="term" value="P:recombinational repair"/>
    <property type="evidence" value="ECO:0007669"/>
    <property type="project" value="TreeGrafter"/>
</dbReference>
<dbReference type="Proteomes" id="UP000008210">
    <property type="component" value="Plasmid megaplasmid pHG1"/>
</dbReference>
<accession>Q7WXI2</accession>
<keyword evidence="3" id="KW-0347">Helicase</keyword>
<dbReference type="InterPro" id="IPR014016">
    <property type="entry name" value="UvrD-like_ATP-bd"/>
</dbReference>
<evidence type="ECO:0000256" key="1">
    <source>
        <dbReference type="ARBA" id="ARBA00022741"/>
    </source>
</evidence>
<evidence type="ECO:0000313" key="8">
    <source>
        <dbReference type="Proteomes" id="UP000008210"/>
    </source>
</evidence>
<dbReference type="Gene3D" id="3.40.50.300">
    <property type="entry name" value="P-loop containing nucleotide triphosphate hydrolases"/>
    <property type="match status" value="1"/>
</dbReference>
<evidence type="ECO:0000256" key="5">
    <source>
        <dbReference type="ARBA" id="ARBA00034923"/>
    </source>
</evidence>
<evidence type="ECO:0000259" key="6">
    <source>
        <dbReference type="Pfam" id="PF00580"/>
    </source>
</evidence>
<sequence>MRHGQSKPILLLTHTNAGVAALRKRLEHARVDPSRYRLGTVDGWAMKLVATFPARAGIDPALLAALRPDYNAIREAAARLLAGGHVGDVLASSYARLWVDEYQDCSVRQHAIIQAASAFLPTCVVGDPLQAIFGFGGDPLASWQDDVCRHFPRLFTLDRPWRWINAGAEVLGQWLLQARQVLLNRQPINLASAPPAVQWVQLDGSAGDHARLLQAAGTAAPHRDGTVLVIGDSTSPQSQQRMASLVPGAVTVEAVDLRDLVDFATGLQLAAPEALRRVVEFCGRLMTGVGVAALLERVEILRRGTARREPSLAEAAALAFEAERSLPAVKRLIEAVRQQPGTRVFRPIVLRACLTALDTSSTGGTTLQEAAIRIREQGRMQARALPRRAVGSTLLLKGLEAHVAVVLAADTLNASNLYVALTRGSTQLVVCSRTPQLLGR</sequence>
<dbReference type="AlphaFoldDB" id="Q7WXI2"/>
<protein>
    <recommendedName>
        <fullName evidence="5">DNA 3'-5' helicase II</fullName>
    </recommendedName>
</protein>
<name>Q7WXI2_CUPNH</name>
<dbReference type="GO" id="GO:0016787">
    <property type="term" value="F:hydrolase activity"/>
    <property type="evidence" value="ECO:0007669"/>
    <property type="project" value="UniProtKB-KW"/>
</dbReference>
<proteinExistence type="predicted"/>
<dbReference type="KEGG" id="reh:PHG152"/>
<dbReference type="InterPro" id="IPR000212">
    <property type="entry name" value="DNA_helicase_UvrD/REP"/>
</dbReference>
<dbReference type="GO" id="GO:0003677">
    <property type="term" value="F:DNA binding"/>
    <property type="evidence" value="ECO:0007669"/>
    <property type="project" value="InterPro"/>
</dbReference>
<keyword evidence="2" id="KW-0378">Hydrolase</keyword>
<dbReference type="HOGENOM" id="CLU_047241_1_0_4"/>
<feature type="domain" description="UvrD-like helicase ATP-binding" evidence="6">
    <location>
        <begin position="86"/>
        <end position="136"/>
    </location>
</feature>
<dbReference type="PANTHER" id="PTHR11070:SF2">
    <property type="entry name" value="ATP-DEPENDENT DNA HELICASE SRS2"/>
    <property type="match status" value="1"/>
</dbReference>
<dbReference type="eggNOG" id="COG0210">
    <property type="taxonomic scope" value="Bacteria"/>
</dbReference>
<organism evidence="7 8">
    <name type="scientific">Cupriavidus necator (strain ATCC 17699 / DSM 428 / KCTC 22496 / NCIMB 10442 / H16 / Stanier 337)</name>
    <name type="common">Ralstonia eutropha</name>
    <dbReference type="NCBI Taxonomy" id="381666"/>
    <lineage>
        <taxon>Bacteria</taxon>
        <taxon>Pseudomonadati</taxon>
        <taxon>Pseudomonadota</taxon>
        <taxon>Betaproteobacteria</taxon>
        <taxon>Burkholderiales</taxon>
        <taxon>Burkholderiaceae</taxon>
        <taxon>Cupriavidus</taxon>
    </lineage>
</organism>
<keyword evidence="1" id="KW-0547">Nucleotide-binding</keyword>
<keyword evidence="8" id="KW-1185">Reference proteome</keyword>
<gene>
    <name evidence="7" type="ordered locus">PHG152</name>
</gene>
<evidence type="ECO:0000256" key="2">
    <source>
        <dbReference type="ARBA" id="ARBA00022801"/>
    </source>
</evidence>
<keyword evidence="7" id="KW-0614">Plasmid</keyword>
<dbReference type="PANTHER" id="PTHR11070">
    <property type="entry name" value="UVRD / RECB / PCRA DNA HELICASE FAMILY MEMBER"/>
    <property type="match status" value="1"/>
</dbReference>
<keyword evidence="4" id="KW-0067">ATP-binding</keyword>
<reference evidence="7 8" key="1">
    <citation type="journal article" date="2003" name="J. Mol. Biol.">
        <title>Complete nucleotide sequence of pHG1: a Ralstonia eutropha H16 megaplasmid encoding key enzymes of H(2)-based lithoautotrophy and anaerobiosis.</title>
        <authorList>
            <person name="Schwartz E."/>
            <person name="Henne A."/>
            <person name="Cramm R."/>
            <person name="Eitinger T."/>
            <person name="Friedrich B."/>
            <person name="Gottschalk G."/>
        </authorList>
    </citation>
    <scope>NUCLEOTIDE SEQUENCE [LARGE SCALE GENOMIC DNA]</scope>
    <source>
        <strain evidence="8">ATCC 17699 / DSM 428 / KCTC 22496 / NCIMB 10442 / H16 / Stanier 337</strain>
        <plasmid evidence="7 8">megaplasmid pHG1</plasmid>
    </source>
</reference>
<dbReference type="SUPFAM" id="SSF52540">
    <property type="entry name" value="P-loop containing nucleoside triphosphate hydrolases"/>
    <property type="match status" value="1"/>
</dbReference>
<evidence type="ECO:0000256" key="4">
    <source>
        <dbReference type="ARBA" id="ARBA00022840"/>
    </source>
</evidence>